<dbReference type="SUPFAM" id="SSF111331">
    <property type="entry name" value="NAD kinase/diacylglycerol kinase-like"/>
    <property type="match status" value="1"/>
</dbReference>
<reference evidence="1" key="1">
    <citation type="submission" date="2020-08" db="EMBL/GenBank/DDBJ databases">
        <authorList>
            <person name="Liu C."/>
            <person name="Sun Q."/>
        </authorList>
    </citation>
    <scope>NUCLEOTIDE SEQUENCE</scope>
    <source>
        <strain evidence="1">BX16</strain>
    </source>
</reference>
<keyword evidence="2" id="KW-1185">Reference proteome</keyword>
<dbReference type="GO" id="GO:0051287">
    <property type="term" value="F:NAD binding"/>
    <property type="evidence" value="ECO:0007669"/>
    <property type="project" value="UniProtKB-ARBA"/>
</dbReference>
<dbReference type="PIRSF" id="PIRSF016907">
    <property type="entry name" value="Kin_ATP-NAD"/>
    <property type="match status" value="1"/>
</dbReference>
<comment type="caution">
    <text evidence="1">The sequence shown here is derived from an EMBL/GenBank/DDBJ whole genome shotgun (WGS) entry which is preliminary data.</text>
</comment>
<accession>A0A923SMF1</accession>
<protein>
    <submittedName>
        <fullName evidence="1">ATP-NAD kinase family protein</fullName>
    </submittedName>
</protein>
<dbReference type="EMBL" id="JACRWC010000108">
    <property type="protein sequence ID" value="MBC6000127.1"/>
    <property type="molecule type" value="Genomic_DNA"/>
</dbReference>
<keyword evidence="1" id="KW-0808">Transferase</keyword>
<dbReference type="InterPro" id="IPR002504">
    <property type="entry name" value="NADK"/>
</dbReference>
<organism evidence="1 2">
    <name type="scientific">Lentihominibacter faecis</name>
    <dbReference type="NCBI Taxonomy" id="2764712"/>
    <lineage>
        <taxon>Bacteria</taxon>
        <taxon>Bacillati</taxon>
        <taxon>Bacillota</taxon>
        <taxon>Clostridia</taxon>
        <taxon>Peptostreptococcales</taxon>
        <taxon>Anaerovoracaceae</taxon>
        <taxon>Lentihominibacter</taxon>
    </lineage>
</organism>
<dbReference type="Pfam" id="PF20143">
    <property type="entry name" value="NAD_kinase_C"/>
    <property type="match status" value="1"/>
</dbReference>
<dbReference type="InterPro" id="IPR016064">
    <property type="entry name" value="NAD/diacylglycerol_kinase_sf"/>
</dbReference>
<dbReference type="Pfam" id="PF01513">
    <property type="entry name" value="NAD_kinase"/>
    <property type="match status" value="1"/>
</dbReference>
<gene>
    <name evidence="1" type="ORF">H8876_08960</name>
</gene>
<sequence>MKRIGLIVNPYAGLGGRAGFKGSDDVSIQERALEMGVVPEAPYRALLCLRELERDADDIEILCGAGEMGEDTVRQTVLPYRVEAKAVEGRTTAADTKEAARELLEKGADLLLFAGGDGTARDIMDAVETKIPVIGIPAGVKIHSAVYAMNPQSAGKAAHSFVKETGVTVAEAEVMDIDEELFRQGQVEARLYGYLMVPQIKAYMQGMKAGGYSEAAGLAGIAMEIVSTMENDVCYVIGPGTTTRGIMEAMGLENTLLGVDVVCNKEQIGKDLNEQQLVELLNGRLFRIIVTIIGGQGHVFGRGNQQLSPRILQMAGRDGITIVATRTKLIGLGGRPMTVDTGDPETDQMLSGYYRVVTGYQDYIPYKIVL</sequence>
<dbReference type="GO" id="GO:0005524">
    <property type="term" value="F:ATP binding"/>
    <property type="evidence" value="ECO:0007669"/>
    <property type="project" value="UniProtKB-ARBA"/>
</dbReference>
<dbReference type="Proteomes" id="UP000644115">
    <property type="component" value="Unassembled WGS sequence"/>
</dbReference>
<keyword evidence="1" id="KW-0418">Kinase</keyword>
<dbReference type="AlphaFoldDB" id="A0A923SMF1"/>
<dbReference type="InterPro" id="IPR039065">
    <property type="entry name" value="AcoX-like"/>
</dbReference>
<evidence type="ECO:0000313" key="1">
    <source>
        <dbReference type="EMBL" id="MBC6000127.1"/>
    </source>
</evidence>
<dbReference type="RefSeq" id="WP_249287461.1">
    <property type="nucleotide sequence ID" value="NZ_JACRWC010000108.1"/>
</dbReference>
<dbReference type="InterPro" id="IPR011386">
    <property type="entry name" value="Put_ATP-NAD_kin"/>
</dbReference>
<dbReference type="PANTHER" id="PTHR40697:SF2">
    <property type="entry name" value="ATP-NAD KINASE-RELATED"/>
    <property type="match status" value="1"/>
</dbReference>
<dbReference type="GO" id="GO:0003951">
    <property type="term" value="F:NAD+ kinase activity"/>
    <property type="evidence" value="ECO:0007669"/>
    <property type="project" value="InterPro"/>
</dbReference>
<dbReference type="Gene3D" id="3.40.50.10330">
    <property type="entry name" value="Probable inorganic polyphosphate/atp-NAD kinase, domain 1"/>
    <property type="match status" value="1"/>
</dbReference>
<proteinExistence type="predicted"/>
<evidence type="ECO:0000313" key="2">
    <source>
        <dbReference type="Proteomes" id="UP000644115"/>
    </source>
</evidence>
<name>A0A923SMF1_9FIRM</name>
<dbReference type="PANTHER" id="PTHR40697">
    <property type="entry name" value="ACETOIN CATABOLISM PROTEIN X"/>
    <property type="match status" value="1"/>
</dbReference>
<dbReference type="InterPro" id="IPR017438">
    <property type="entry name" value="ATP-NAD_kinase_N"/>
</dbReference>
<dbReference type="GO" id="GO:0006741">
    <property type="term" value="P:NADP+ biosynthetic process"/>
    <property type="evidence" value="ECO:0007669"/>
    <property type="project" value="InterPro"/>
</dbReference>